<proteinExistence type="predicted"/>
<reference evidence="1 2" key="1">
    <citation type="submission" date="2018-03" db="EMBL/GenBank/DDBJ databases">
        <title>Draft Genome Sequences of the Obligatory Marine Myxobacteria Enhygromyxa salina SWB007.</title>
        <authorList>
            <person name="Poehlein A."/>
            <person name="Moghaddam J.A."/>
            <person name="Harms H."/>
            <person name="Alanjari M."/>
            <person name="Koenig G.M."/>
            <person name="Daniel R."/>
            <person name="Schaeberle T.F."/>
        </authorList>
    </citation>
    <scope>NUCLEOTIDE SEQUENCE [LARGE SCALE GENOMIC DNA]</scope>
    <source>
        <strain evidence="1 2">SWB007</strain>
    </source>
</reference>
<organism evidence="1 2">
    <name type="scientific">Enhygromyxa salina</name>
    <dbReference type="NCBI Taxonomy" id="215803"/>
    <lineage>
        <taxon>Bacteria</taxon>
        <taxon>Pseudomonadati</taxon>
        <taxon>Myxococcota</taxon>
        <taxon>Polyangia</taxon>
        <taxon>Nannocystales</taxon>
        <taxon>Nannocystaceae</taxon>
        <taxon>Enhygromyxa</taxon>
    </lineage>
</organism>
<accession>A0A2S9YMZ0</accession>
<dbReference type="Proteomes" id="UP000238823">
    <property type="component" value="Unassembled WGS sequence"/>
</dbReference>
<gene>
    <name evidence="1" type="ORF">ENSA7_37630</name>
</gene>
<protein>
    <submittedName>
        <fullName evidence="1">Uncharacterized protein</fullName>
    </submittedName>
</protein>
<dbReference type="EMBL" id="PVNL01000074">
    <property type="protein sequence ID" value="PRQ06444.1"/>
    <property type="molecule type" value="Genomic_DNA"/>
</dbReference>
<evidence type="ECO:0000313" key="2">
    <source>
        <dbReference type="Proteomes" id="UP000238823"/>
    </source>
</evidence>
<comment type="caution">
    <text evidence="1">The sequence shown here is derived from an EMBL/GenBank/DDBJ whole genome shotgun (WGS) entry which is preliminary data.</text>
</comment>
<evidence type="ECO:0000313" key="1">
    <source>
        <dbReference type="EMBL" id="PRQ06444.1"/>
    </source>
</evidence>
<dbReference type="AlphaFoldDB" id="A0A2S9YMZ0"/>
<name>A0A2S9YMZ0_9BACT</name>
<sequence>MSDEHPTLSGFRSLGETQFMRVYESQELRVILAERKQGAPMGADDVESAHRELTTIGDDTKGWGLIIDTRLVTGNSDARFEAAVSRSNAILLAHFIRAVVLVRSAIGKLQASRITDNNEDILVTTEIADALEFLAQ</sequence>